<dbReference type="InterPro" id="IPR000740">
    <property type="entry name" value="GrpE"/>
</dbReference>
<dbReference type="GO" id="GO:0051082">
    <property type="term" value="F:unfolded protein binding"/>
    <property type="evidence" value="ECO:0007669"/>
    <property type="project" value="TreeGrafter"/>
</dbReference>
<dbReference type="PANTHER" id="PTHR21237">
    <property type="entry name" value="GRPE PROTEIN"/>
    <property type="match status" value="1"/>
</dbReference>
<dbReference type="PROSITE" id="PS01071">
    <property type="entry name" value="GRPE"/>
    <property type="match status" value="1"/>
</dbReference>
<name>A0A6J7KTD1_9ZZZZ</name>
<dbReference type="GO" id="GO:0042803">
    <property type="term" value="F:protein homodimerization activity"/>
    <property type="evidence" value="ECO:0007669"/>
    <property type="project" value="InterPro"/>
</dbReference>
<dbReference type="PANTHER" id="PTHR21237:SF23">
    <property type="entry name" value="GRPE PROTEIN HOMOLOG, MITOCHONDRIAL"/>
    <property type="match status" value="1"/>
</dbReference>
<evidence type="ECO:0000313" key="4">
    <source>
        <dbReference type="EMBL" id="CAB4958967.1"/>
    </source>
</evidence>
<dbReference type="Pfam" id="PF01025">
    <property type="entry name" value="GrpE"/>
    <property type="match status" value="1"/>
</dbReference>
<dbReference type="SUPFAM" id="SSF51064">
    <property type="entry name" value="Head domain of nucleotide exchange factor GrpE"/>
    <property type="match status" value="1"/>
</dbReference>
<dbReference type="InterPro" id="IPR009012">
    <property type="entry name" value="GrpE_head"/>
</dbReference>
<dbReference type="CDD" id="cd00446">
    <property type="entry name" value="GrpE"/>
    <property type="match status" value="1"/>
</dbReference>
<protein>
    <submittedName>
        <fullName evidence="4">Unannotated protein</fullName>
    </submittedName>
</protein>
<dbReference type="GO" id="GO:0051087">
    <property type="term" value="F:protein-folding chaperone binding"/>
    <property type="evidence" value="ECO:0007669"/>
    <property type="project" value="InterPro"/>
</dbReference>
<evidence type="ECO:0000256" key="3">
    <source>
        <dbReference type="SAM" id="MobiDB-lite"/>
    </source>
</evidence>
<dbReference type="AlphaFoldDB" id="A0A6J7KTD1"/>
<dbReference type="GO" id="GO:0000774">
    <property type="term" value="F:adenyl-nucleotide exchange factor activity"/>
    <property type="evidence" value="ECO:0007669"/>
    <property type="project" value="InterPro"/>
</dbReference>
<keyword evidence="2" id="KW-0143">Chaperone</keyword>
<dbReference type="Gene3D" id="3.90.20.20">
    <property type="match status" value="1"/>
</dbReference>
<evidence type="ECO:0000256" key="2">
    <source>
        <dbReference type="ARBA" id="ARBA00023186"/>
    </source>
</evidence>
<dbReference type="EMBL" id="CAFBMK010000448">
    <property type="protein sequence ID" value="CAB4958967.1"/>
    <property type="molecule type" value="Genomic_DNA"/>
</dbReference>
<dbReference type="GO" id="GO:0006457">
    <property type="term" value="P:protein folding"/>
    <property type="evidence" value="ECO:0007669"/>
    <property type="project" value="InterPro"/>
</dbReference>
<sequence>MRSVAELDNVRKRARRDAAAGEARGISRLAKELLPALDNLDRALAHVDSDPARTEGATSGDGQLVEGLRIVHREIHAALSQAGIEAYDPTGEQFDPHAHEALTQQPAPEGTPSGTILAVYQAGYRRGEDVLRAAKVVVAG</sequence>
<dbReference type="Gene3D" id="2.30.22.10">
    <property type="entry name" value="Head domain of nucleotide exchange factor GrpE"/>
    <property type="match status" value="1"/>
</dbReference>
<dbReference type="InterPro" id="IPR013805">
    <property type="entry name" value="GrpE_CC"/>
</dbReference>
<reference evidence="4" key="1">
    <citation type="submission" date="2020-05" db="EMBL/GenBank/DDBJ databases">
        <authorList>
            <person name="Chiriac C."/>
            <person name="Salcher M."/>
            <person name="Ghai R."/>
            <person name="Kavagutti S V."/>
        </authorList>
    </citation>
    <scope>NUCLEOTIDE SEQUENCE</scope>
</reference>
<accession>A0A6J7KTD1</accession>
<evidence type="ECO:0000256" key="1">
    <source>
        <dbReference type="ARBA" id="ARBA00009054"/>
    </source>
</evidence>
<feature type="compositionally biased region" description="Basic and acidic residues" evidence="3">
    <location>
        <begin position="8"/>
        <end position="19"/>
    </location>
</feature>
<dbReference type="PRINTS" id="PR00773">
    <property type="entry name" value="GRPEPROTEIN"/>
</dbReference>
<organism evidence="4">
    <name type="scientific">freshwater metagenome</name>
    <dbReference type="NCBI Taxonomy" id="449393"/>
    <lineage>
        <taxon>unclassified sequences</taxon>
        <taxon>metagenomes</taxon>
        <taxon>ecological metagenomes</taxon>
    </lineage>
</organism>
<proteinExistence type="inferred from homology"/>
<feature type="region of interest" description="Disordered" evidence="3">
    <location>
        <begin position="1"/>
        <end position="24"/>
    </location>
</feature>
<comment type="similarity">
    <text evidence="1">Belongs to the GrpE family.</text>
</comment>
<gene>
    <name evidence="4" type="ORF">UFOPK3564_03937</name>
</gene>
<dbReference type="SUPFAM" id="SSF58014">
    <property type="entry name" value="Coiled-coil domain of nucleotide exchange factor GrpE"/>
    <property type="match status" value="1"/>
</dbReference>
<dbReference type="HAMAP" id="MF_01151">
    <property type="entry name" value="GrpE"/>
    <property type="match status" value="1"/>
</dbReference>